<keyword evidence="2" id="KW-1185">Reference proteome</keyword>
<name>A0A0C9UN35_SPHS4</name>
<evidence type="ECO:0000313" key="2">
    <source>
        <dbReference type="Proteomes" id="UP000054279"/>
    </source>
</evidence>
<reference evidence="1 2" key="1">
    <citation type="submission" date="2014-06" db="EMBL/GenBank/DDBJ databases">
        <title>Evolutionary Origins and Diversification of the Mycorrhizal Mutualists.</title>
        <authorList>
            <consortium name="DOE Joint Genome Institute"/>
            <consortium name="Mycorrhizal Genomics Consortium"/>
            <person name="Kohler A."/>
            <person name="Kuo A."/>
            <person name="Nagy L.G."/>
            <person name="Floudas D."/>
            <person name="Copeland A."/>
            <person name="Barry K.W."/>
            <person name="Cichocki N."/>
            <person name="Veneault-Fourrey C."/>
            <person name="LaButti K."/>
            <person name="Lindquist E.A."/>
            <person name="Lipzen A."/>
            <person name="Lundell T."/>
            <person name="Morin E."/>
            <person name="Murat C."/>
            <person name="Riley R."/>
            <person name="Ohm R."/>
            <person name="Sun H."/>
            <person name="Tunlid A."/>
            <person name="Henrissat B."/>
            <person name="Grigoriev I.V."/>
            <person name="Hibbett D.S."/>
            <person name="Martin F."/>
        </authorList>
    </citation>
    <scope>NUCLEOTIDE SEQUENCE [LARGE SCALE GENOMIC DNA]</scope>
    <source>
        <strain evidence="1 2">SS14</strain>
    </source>
</reference>
<dbReference type="EMBL" id="KN837118">
    <property type="protein sequence ID" value="KIJ44388.1"/>
    <property type="molecule type" value="Genomic_DNA"/>
</dbReference>
<accession>A0A0C9UN35</accession>
<protein>
    <submittedName>
        <fullName evidence="1">Uncharacterized protein</fullName>
    </submittedName>
</protein>
<dbReference type="HOGENOM" id="CLU_1631119_0_0_1"/>
<dbReference type="AlphaFoldDB" id="A0A0C9UN35"/>
<feature type="non-terminal residue" evidence="1">
    <location>
        <position position="163"/>
    </location>
</feature>
<evidence type="ECO:0000313" key="1">
    <source>
        <dbReference type="EMBL" id="KIJ44388.1"/>
    </source>
</evidence>
<proteinExistence type="predicted"/>
<dbReference type="Proteomes" id="UP000054279">
    <property type="component" value="Unassembled WGS sequence"/>
</dbReference>
<gene>
    <name evidence="1" type="ORF">M422DRAFT_252396</name>
</gene>
<sequence>MLRVDFSTDMQRILFWANRMGIDLRHPKQLSDPYTWALNHILSLCEQSMEFSGLCAVPPSDNRILVTLLPDPYAPRMHAQTDYFNFNPHPNSKGDRIELPVNSTSFFSPNRQGQWEKIFHSRIWESLEQPSFTNPLRDLLHLLQCLLPGMFVLVDINDGWSTE</sequence>
<organism evidence="1 2">
    <name type="scientific">Sphaerobolus stellatus (strain SS14)</name>
    <dbReference type="NCBI Taxonomy" id="990650"/>
    <lineage>
        <taxon>Eukaryota</taxon>
        <taxon>Fungi</taxon>
        <taxon>Dikarya</taxon>
        <taxon>Basidiomycota</taxon>
        <taxon>Agaricomycotina</taxon>
        <taxon>Agaricomycetes</taxon>
        <taxon>Phallomycetidae</taxon>
        <taxon>Geastrales</taxon>
        <taxon>Sphaerobolaceae</taxon>
        <taxon>Sphaerobolus</taxon>
    </lineage>
</organism>